<evidence type="ECO:0000313" key="2">
    <source>
        <dbReference type="EMBL" id="KAF7328690.1"/>
    </source>
</evidence>
<dbReference type="Proteomes" id="UP000623467">
    <property type="component" value="Unassembled WGS sequence"/>
</dbReference>
<reference evidence="2" key="1">
    <citation type="submission" date="2020-05" db="EMBL/GenBank/DDBJ databases">
        <title>Mycena genomes resolve the evolution of fungal bioluminescence.</title>
        <authorList>
            <person name="Tsai I.J."/>
        </authorList>
    </citation>
    <scope>NUCLEOTIDE SEQUENCE</scope>
    <source>
        <strain evidence="2">160909Yilan</strain>
    </source>
</reference>
<sequence>MQRSWSSIVRCASSRCPHSTEGAPDDVGANLQRCVLEHAKETILMYIHRSFFCAGDHRSSQRIRFQEHVCAVVPQAYRASATILKSCARAALLPCPARVHALGDFGRLRSGGGGVQDGDDAWPKESTPDGG</sequence>
<evidence type="ECO:0000256" key="1">
    <source>
        <dbReference type="SAM" id="MobiDB-lite"/>
    </source>
</evidence>
<dbReference type="AlphaFoldDB" id="A0A8H6U555"/>
<feature type="region of interest" description="Disordered" evidence="1">
    <location>
        <begin position="111"/>
        <end position="131"/>
    </location>
</feature>
<organism evidence="2 3">
    <name type="scientific">Mycena sanguinolenta</name>
    <dbReference type="NCBI Taxonomy" id="230812"/>
    <lineage>
        <taxon>Eukaryota</taxon>
        <taxon>Fungi</taxon>
        <taxon>Dikarya</taxon>
        <taxon>Basidiomycota</taxon>
        <taxon>Agaricomycotina</taxon>
        <taxon>Agaricomycetes</taxon>
        <taxon>Agaricomycetidae</taxon>
        <taxon>Agaricales</taxon>
        <taxon>Marasmiineae</taxon>
        <taxon>Mycenaceae</taxon>
        <taxon>Mycena</taxon>
    </lineage>
</organism>
<gene>
    <name evidence="2" type="ORF">MSAN_02470800</name>
</gene>
<evidence type="ECO:0000313" key="3">
    <source>
        <dbReference type="Proteomes" id="UP000623467"/>
    </source>
</evidence>
<keyword evidence="3" id="KW-1185">Reference proteome</keyword>
<dbReference type="OrthoDB" id="424974at2759"/>
<protein>
    <submittedName>
        <fullName evidence="2">Zn(2)-C6 fungal-type domain-containing protein</fullName>
    </submittedName>
</protein>
<comment type="caution">
    <text evidence="2">The sequence shown here is derived from an EMBL/GenBank/DDBJ whole genome shotgun (WGS) entry which is preliminary data.</text>
</comment>
<feature type="compositionally biased region" description="Basic and acidic residues" evidence="1">
    <location>
        <begin position="121"/>
        <end position="131"/>
    </location>
</feature>
<name>A0A8H6U555_9AGAR</name>
<proteinExistence type="predicted"/>
<dbReference type="EMBL" id="JACAZH010000071">
    <property type="protein sequence ID" value="KAF7328690.1"/>
    <property type="molecule type" value="Genomic_DNA"/>
</dbReference>
<accession>A0A8H6U555</accession>